<dbReference type="EMBL" id="JBHUIP010000004">
    <property type="protein sequence ID" value="MFD2262481.1"/>
    <property type="molecule type" value="Genomic_DNA"/>
</dbReference>
<dbReference type="SUPFAM" id="SSF141868">
    <property type="entry name" value="EAL domain-like"/>
    <property type="match status" value="1"/>
</dbReference>
<dbReference type="PROSITE" id="PS50883">
    <property type="entry name" value="EAL"/>
    <property type="match status" value="1"/>
</dbReference>
<dbReference type="InterPro" id="IPR046342">
    <property type="entry name" value="CBS_dom_sf"/>
</dbReference>
<dbReference type="EC" id="3.1.4.52" evidence="3"/>
<dbReference type="SMART" id="SM00052">
    <property type="entry name" value="EAL"/>
    <property type="match status" value="1"/>
</dbReference>
<sequence length="594" mass="66330">MLAALDATPRRMAPTPAGLTNLDYAFQPIVAMRTGRTLGFEALLRGLDSSQYPTPAALFEEAFADGRLVDLETTLRATALSKFGRRAEALDEAMLFLNVDVRLFSSAGYDARLTIDLLDRARLSPTGICLELAERHEFTMAGQAADIFEHYRRSGFCVAIDDFGVGFAGLKLLYDAKPDFIKIDRFFISGIDQDVLKRGLVEQVVRYAHIRGTQVIAEGIERDAEFYVCRDLGCDFAQGYLIARPTMALEEMEARYDVVSDLNARDRRRRQSTPAAMPAEAMEMVEPLPLNLKRGELLDFFRNDDAPSIVPVLDERKRPLGVVRERELKPFAYSRYGGELLRNKGIGDSIREFIRPCPVCDVETRVDRIVEAFSGDAAADGIILTEEGRYVGFLSPRALLKLVNEYNLAAASDQNPLSRLPGNHRIERHLEQVVDDTSRPACLVYFDFDNFKPFNDTYGFRQGDRAILMFAELLRNAATSHGGFAGHVGGDDFFFGLSGLPEEEALTIVADIVAKFRTDAESLYDAEARAAGFITAKDRFGETREFPLLRVSGVVVCMNPESLRPTVDAFGILAAERKPRAKEIFNHLYIERLP</sequence>
<evidence type="ECO:0000259" key="2">
    <source>
        <dbReference type="PROSITE" id="PS50887"/>
    </source>
</evidence>
<dbReference type="Gene3D" id="3.30.70.270">
    <property type="match status" value="1"/>
</dbReference>
<gene>
    <name evidence="3" type="ORF">ACFSM5_06240</name>
</gene>
<dbReference type="Gene3D" id="3.20.20.450">
    <property type="entry name" value="EAL domain"/>
    <property type="match status" value="1"/>
</dbReference>
<keyword evidence="4" id="KW-1185">Reference proteome</keyword>
<dbReference type="InterPro" id="IPR001633">
    <property type="entry name" value="EAL_dom"/>
</dbReference>
<proteinExistence type="predicted"/>
<dbReference type="EC" id="2.7.7.65" evidence="3"/>
<dbReference type="InterPro" id="IPR029787">
    <property type="entry name" value="Nucleotide_cyclase"/>
</dbReference>
<dbReference type="PROSITE" id="PS50887">
    <property type="entry name" value="GGDEF"/>
    <property type="match status" value="1"/>
</dbReference>
<dbReference type="InterPro" id="IPR035919">
    <property type="entry name" value="EAL_sf"/>
</dbReference>
<protein>
    <submittedName>
        <fullName evidence="3">Bifunctional diguanylate cyclase/phosphodiesterase</fullName>
        <ecNumber evidence="3">2.7.7.65</ecNumber>
        <ecNumber evidence="3">3.1.4.52</ecNumber>
    </submittedName>
</protein>
<feature type="domain" description="EAL" evidence="1">
    <location>
        <begin position="1"/>
        <end position="259"/>
    </location>
</feature>
<dbReference type="Pfam" id="PF00563">
    <property type="entry name" value="EAL"/>
    <property type="match status" value="1"/>
</dbReference>
<dbReference type="CDD" id="cd01948">
    <property type="entry name" value="EAL"/>
    <property type="match status" value="1"/>
</dbReference>
<dbReference type="InterPro" id="IPR043128">
    <property type="entry name" value="Rev_trsase/Diguanyl_cyclase"/>
</dbReference>
<dbReference type="SMART" id="SM00267">
    <property type="entry name" value="GGDEF"/>
    <property type="match status" value="1"/>
</dbReference>
<dbReference type="Pfam" id="PF00990">
    <property type="entry name" value="GGDEF"/>
    <property type="match status" value="1"/>
</dbReference>
<dbReference type="PANTHER" id="PTHR33121">
    <property type="entry name" value="CYCLIC DI-GMP PHOSPHODIESTERASE PDEF"/>
    <property type="match status" value="1"/>
</dbReference>
<dbReference type="GO" id="GO:0071111">
    <property type="term" value="F:cyclic-guanylate-specific phosphodiesterase activity"/>
    <property type="evidence" value="ECO:0007669"/>
    <property type="project" value="UniProtKB-EC"/>
</dbReference>
<dbReference type="InterPro" id="IPR050706">
    <property type="entry name" value="Cyclic-di-GMP_PDE-like"/>
</dbReference>
<dbReference type="GO" id="GO:0052621">
    <property type="term" value="F:diguanylate cyclase activity"/>
    <property type="evidence" value="ECO:0007669"/>
    <property type="project" value="UniProtKB-EC"/>
</dbReference>
<feature type="domain" description="GGDEF" evidence="2">
    <location>
        <begin position="439"/>
        <end position="572"/>
    </location>
</feature>
<keyword evidence="3" id="KW-0808">Transferase</keyword>
<organism evidence="3 4">
    <name type="scientific">Lacibacterium aquatile</name>
    <dbReference type="NCBI Taxonomy" id="1168082"/>
    <lineage>
        <taxon>Bacteria</taxon>
        <taxon>Pseudomonadati</taxon>
        <taxon>Pseudomonadota</taxon>
        <taxon>Alphaproteobacteria</taxon>
        <taxon>Rhodospirillales</taxon>
        <taxon>Rhodospirillaceae</taxon>
    </lineage>
</organism>
<name>A0ABW5DPQ0_9PROT</name>
<accession>A0ABW5DPQ0</accession>
<dbReference type="SUPFAM" id="SSF54631">
    <property type="entry name" value="CBS-domain pair"/>
    <property type="match status" value="1"/>
</dbReference>
<dbReference type="CDD" id="cd01949">
    <property type="entry name" value="GGDEF"/>
    <property type="match status" value="1"/>
</dbReference>
<evidence type="ECO:0000313" key="4">
    <source>
        <dbReference type="Proteomes" id="UP001597295"/>
    </source>
</evidence>
<comment type="caution">
    <text evidence="3">The sequence shown here is derived from an EMBL/GenBank/DDBJ whole genome shotgun (WGS) entry which is preliminary data.</text>
</comment>
<dbReference type="Proteomes" id="UP001597295">
    <property type="component" value="Unassembled WGS sequence"/>
</dbReference>
<dbReference type="RefSeq" id="WP_379875442.1">
    <property type="nucleotide sequence ID" value="NZ_JBHUIP010000004.1"/>
</dbReference>
<evidence type="ECO:0000313" key="3">
    <source>
        <dbReference type="EMBL" id="MFD2262481.1"/>
    </source>
</evidence>
<keyword evidence="3" id="KW-0548">Nucleotidyltransferase</keyword>
<dbReference type="InterPro" id="IPR000160">
    <property type="entry name" value="GGDEF_dom"/>
</dbReference>
<evidence type="ECO:0000259" key="1">
    <source>
        <dbReference type="PROSITE" id="PS50883"/>
    </source>
</evidence>
<keyword evidence="3" id="KW-0378">Hydrolase</keyword>
<dbReference type="NCBIfam" id="TIGR00254">
    <property type="entry name" value="GGDEF"/>
    <property type="match status" value="1"/>
</dbReference>
<dbReference type="PANTHER" id="PTHR33121:SF76">
    <property type="entry name" value="SIGNALING PROTEIN"/>
    <property type="match status" value="1"/>
</dbReference>
<reference evidence="4" key="1">
    <citation type="journal article" date="2019" name="Int. J. Syst. Evol. Microbiol.">
        <title>The Global Catalogue of Microorganisms (GCM) 10K type strain sequencing project: providing services to taxonomists for standard genome sequencing and annotation.</title>
        <authorList>
            <consortium name="The Broad Institute Genomics Platform"/>
            <consortium name="The Broad Institute Genome Sequencing Center for Infectious Disease"/>
            <person name="Wu L."/>
            <person name="Ma J."/>
        </authorList>
    </citation>
    <scope>NUCLEOTIDE SEQUENCE [LARGE SCALE GENOMIC DNA]</scope>
    <source>
        <strain evidence="4">CGMCC 1.19062</strain>
    </source>
</reference>
<dbReference type="SUPFAM" id="SSF55073">
    <property type="entry name" value="Nucleotide cyclase"/>
    <property type="match status" value="1"/>
</dbReference>